<dbReference type="EMBL" id="CP116805">
    <property type="protein sequence ID" value="WCL55146.1"/>
    <property type="molecule type" value="Genomic_DNA"/>
</dbReference>
<organism evidence="3 4">
    <name type="scientific">Gimibacter soli</name>
    <dbReference type="NCBI Taxonomy" id="3024400"/>
    <lineage>
        <taxon>Bacteria</taxon>
        <taxon>Pseudomonadati</taxon>
        <taxon>Pseudomonadota</taxon>
        <taxon>Alphaproteobacteria</taxon>
        <taxon>Kordiimonadales</taxon>
        <taxon>Temperatibacteraceae</taxon>
        <taxon>Gimibacter</taxon>
    </lineage>
</organism>
<dbReference type="Gene3D" id="1.25.40.10">
    <property type="entry name" value="Tetratricopeptide repeat domain"/>
    <property type="match status" value="1"/>
</dbReference>
<evidence type="ECO:0000259" key="2">
    <source>
        <dbReference type="Pfam" id="PF08885"/>
    </source>
</evidence>
<proteinExistence type="predicted"/>
<keyword evidence="1" id="KW-0802">TPR repeat</keyword>
<dbReference type="InterPro" id="IPR014982">
    <property type="entry name" value="GSCFA"/>
</dbReference>
<dbReference type="SUPFAM" id="SSF48452">
    <property type="entry name" value="TPR-like"/>
    <property type="match status" value="1"/>
</dbReference>
<dbReference type="InterPro" id="IPR019734">
    <property type="entry name" value="TPR_rpt"/>
</dbReference>
<reference evidence="3" key="1">
    <citation type="submission" date="2023-01" db="EMBL/GenBank/DDBJ databases">
        <title>The genome sequence of Kordiimonadaceae bacterium 6D33.</title>
        <authorList>
            <person name="Liu Y."/>
        </authorList>
    </citation>
    <scope>NUCLEOTIDE SEQUENCE</scope>
    <source>
        <strain evidence="3">6D33</strain>
    </source>
</reference>
<protein>
    <submittedName>
        <fullName evidence="3">GSCFA domain-containing protein</fullName>
    </submittedName>
</protein>
<keyword evidence="4" id="KW-1185">Reference proteome</keyword>
<accession>A0AAE9XUC0</accession>
<dbReference type="Proteomes" id="UP001217500">
    <property type="component" value="Chromosome"/>
</dbReference>
<evidence type="ECO:0000256" key="1">
    <source>
        <dbReference type="PROSITE-ProRule" id="PRU00339"/>
    </source>
</evidence>
<sequence>MPSKAISYDDALNTARNRTASWQHSLKRLDGLVFPELAPSFQFGAKDSLFTIGSCFARNIEEKLDVLGYDIPVLRFSVPKTEWKNRANGILNKFTPPAIWQEIDWAASQFENGDTFDPALAMRFAIRVDEGMVVDTNLQGFTPVTEARFLERRAELYDVFRTMFTAEGLIITLGLIEAWYDKETGVYIQQMPDKRTFGDTLGRFELHVLSFEESRKFIEDSIARVRALNPDVKVMITTSPVPLGRTFASHDVILATTHGKSLLRTVCADVTAKFDRVDYFPSYEAATITKTWDIWQEDKRHVSDEFVGQIVRNLIAGYFPESARDSILMHVHSRHGTRPSDEVLQDAYRQIEAATDNPDLVARLVTLLQETEDRADLEPAIDRALAAHPAHPALNGIKGQWLFGDKNTPAAERHLKLAVQDPETPVEMKLNYVRCLLASNDLAGAENMLAILTVEAPHRIYTHVLLGRLRMAQKRDEEALAAFAAALAIAPNNPVALKRHAEIQERLARRASAG</sequence>
<dbReference type="AlphaFoldDB" id="A0AAE9XUC0"/>
<gene>
    <name evidence="3" type="ORF">PH603_05160</name>
</gene>
<evidence type="ECO:0000313" key="3">
    <source>
        <dbReference type="EMBL" id="WCL55146.1"/>
    </source>
</evidence>
<evidence type="ECO:0000313" key="4">
    <source>
        <dbReference type="Proteomes" id="UP001217500"/>
    </source>
</evidence>
<name>A0AAE9XUC0_9PROT</name>
<feature type="domain" description="GSCFA" evidence="2">
    <location>
        <begin position="49"/>
        <end position="312"/>
    </location>
</feature>
<feature type="repeat" description="TPR" evidence="1">
    <location>
        <begin position="460"/>
        <end position="493"/>
    </location>
</feature>
<dbReference type="KEGG" id="gso:PH603_05160"/>
<dbReference type="RefSeq" id="WP_289504917.1">
    <property type="nucleotide sequence ID" value="NZ_CP116805.1"/>
</dbReference>
<dbReference type="InterPro" id="IPR011990">
    <property type="entry name" value="TPR-like_helical_dom_sf"/>
</dbReference>
<dbReference type="Pfam" id="PF08885">
    <property type="entry name" value="GSCFA"/>
    <property type="match status" value="1"/>
</dbReference>
<dbReference type="PROSITE" id="PS50005">
    <property type="entry name" value="TPR"/>
    <property type="match status" value="1"/>
</dbReference>